<sequence>MLKNILKLGSILHQKCNIEEFIRGGGCTRETPMTTIWLQHLNKSGDLNARGCTLGQAMTSPQIKRKDVLEDVT</sequence>
<dbReference type="Proteomes" id="UP000316621">
    <property type="component" value="Chromosome 1"/>
</dbReference>
<reference evidence="1 2" key="1">
    <citation type="journal article" date="2018" name="Science">
        <title>The opium poppy genome and morphinan production.</title>
        <authorList>
            <person name="Guo L."/>
            <person name="Winzer T."/>
            <person name="Yang X."/>
            <person name="Li Y."/>
            <person name="Ning Z."/>
            <person name="He Z."/>
            <person name="Teodor R."/>
            <person name="Lu Y."/>
            <person name="Bowser T.A."/>
            <person name="Graham I.A."/>
            <person name="Ye K."/>
        </authorList>
    </citation>
    <scope>NUCLEOTIDE SEQUENCE [LARGE SCALE GENOMIC DNA]</scope>
    <source>
        <strain evidence="2">cv. HN1</strain>
        <tissue evidence="1">Leaves</tissue>
    </source>
</reference>
<name>A0A4Y7IHN3_PAPSO</name>
<dbReference type="EMBL" id="CM010715">
    <property type="protein sequence ID" value="RZC47212.1"/>
    <property type="molecule type" value="Genomic_DNA"/>
</dbReference>
<dbReference type="AlphaFoldDB" id="A0A4Y7IHN3"/>
<accession>A0A4Y7IHN3</accession>
<organism evidence="1 2">
    <name type="scientific">Papaver somniferum</name>
    <name type="common">Opium poppy</name>
    <dbReference type="NCBI Taxonomy" id="3469"/>
    <lineage>
        <taxon>Eukaryota</taxon>
        <taxon>Viridiplantae</taxon>
        <taxon>Streptophyta</taxon>
        <taxon>Embryophyta</taxon>
        <taxon>Tracheophyta</taxon>
        <taxon>Spermatophyta</taxon>
        <taxon>Magnoliopsida</taxon>
        <taxon>Ranunculales</taxon>
        <taxon>Papaveraceae</taxon>
        <taxon>Papaveroideae</taxon>
        <taxon>Papaver</taxon>
    </lineage>
</organism>
<proteinExistence type="predicted"/>
<gene>
    <name evidence="1" type="ORF">C5167_040160</name>
</gene>
<dbReference type="Gramene" id="RZC47212">
    <property type="protein sequence ID" value="RZC47212"/>
    <property type="gene ID" value="C5167_040160"/>
</dbReference>
<protein>
    <submittedName>
        <fullName evidence="1">Uncharacterized protein</fullName>
    </submittedName>
</protein>
<evidence type="ECO:0000313" key="1">
    <source>
        <dbReference type="EMBL" id="RZC47212.1"/>
    </source>
</evidence>
<keyword evidence="2" id="KW-1185">Reference proteome</keyword>
<evidence type="ECO:0000313" key="2">
    <source>
        <dbReference type="Proteomes" id="UP000316621"/>
    </source>
</evidence>